<dbReference type="EMBL" id="KN839874">
    <property type="protein sequence ID" value="KIJ60299.1"/>
    <property type="molecule type" value="Genomic_DNA"/>
</dbReference>
<evidence type="ECO:0008006" key="3">
    <source>
        <dbReference type="Google" id="ProtNLM"/>
    </source>
</evidence>
<accession>A0A0C9V4D2</accession>
<dbReference type="InterPro" id="IPR051783">
    <property type="entry name" value="NAD(P)-dependent_oxidoreduct"/>
</dbReference>
<evidence type="ECO:0000313" key="1">
    <source>
        <dbReference type="EMBL" id="KIJ60299.1"/>
    </source>
</evidence>
<name>A0A0C9V4D2_9AGAM</name>
<dbReference type="GO" id="GO:0004029">
    <property type="term" value="F:aldehyde dehydrogenase (NAD+) activity"/>
    <property type="evidence" value="ECO:0007669"/>
    <property type="project" value="TreeGrafter"/>
</dbReference>
<dbReference type="AlphaFoldDB" id="A0A0C9V4D2"/>
<dbReference type="HOGENOM" id="CLU_007383_12_0_1"/>
<proteinExistence type="predicted"/>
<reference evidence="1 2" key="1">
    <citation type="submission" date="2014-04" db="EMBL/GenBank/DDBJ databases">
        <title>Evolutionary Origins and Diversification of the Mycorrhizal Mutualists.</title>
        <authorList>
            <consortium name="DOE Joint Genome Institute"/>
            <consortium name="Mycorrhizal Genomics Consortium"/>
            <person name="Kohler A."/>
            <person name="Kuo A."/>
            <person name="Nagy L.G."/>
            <person name="Floudas D."/>
            <person name="Copeland A."/>
            <person name="Barry K.W."/>
            <person name="Cichocki N."/>
            <person name="Veneault-Fourrey C."/>
            <person name="LaButti K."/>
            <person name="Lindquist E.A."/>
            <person name="Lipzen A."/>
            <person name="Lundell T."/>
            <person name="Morin E."/>
            <person name="Murat C."/>
            <person name="Riley R."/>
            <person name="Ohm R."/>
            <person name="Sun H."/>
            <person name="Tunlid A."/>
            <person name="Henrissat B."/>
            <person name="Grigoriev I.V."/>
            <person name="Hibbett D.S."/>
            <person name="Martin F."/>
        </authorList>
    </citation>
    <scope>NUCLEOTIDE SEQUENCE [LARGE SCALE GENOMIC DNA]</scope>
    <source>
        <strain evidence="1 2">MD-312</strain>
    </source>
</reference>
<dbReference type="PANTHER" id="PTHR48079:SF6">
    <property type="entry name" value="NAD(P)-BINDING DOMAIN-CONTAINING PROTEIN-RELATED"/>
    <property type="match status" value="1"/>
</dbReference>
<organism evidence="1 2">
    <name type="scientific">Hydnomerulius pinastri MD-312</name>
    <dbReference type="NCBI Taxonomy" id="994086"/>
    <lineage>
        <taxon>Eukaryota</taxon>
        <taxon>Fungi</taxon>
        <taxon>Dikarya</taxon>
        <taxon>Basidiomycota</taxon>
        <taxon>Agaricomycotina</taxon>
        <taxon>Agaricomycetes</taxon>
        <taxon>Agaricomycetidae</taxon>
        <taxon>Boletales</taxon>
        <taxon>Boletales incertae sedis</taxon>
        <taxon>Leucogyrophana</taxon>
    </lineage>
</organism>
<dbReference type="InterPro" id="IPR036291">
    <property type="entry name" value="NAD(P)-bd_dom_sf"/>
</dbReference>
<dbReference type="SUPFAM" id="SSF51735">
    <property type="entry name" value="NAD(P)-binding Rossmann-fold domains"/>
    <property type="match status" value="1"/>
</dbReference>
<sequence length="320" mass="35509">MDRILVTGASGYIGGHLLQIIHETKPSWASRIVCVVRQEEHAQAVEALGFQSVKLDLKGLEAIKTTVVERQGKLSTVMSLADAMNFEPAEVFIEALADVKEKYGHQIHFTSGAKIFSSHVGIDTSHELSDQSVIEIRNAHKAKFPMLQKAVETNYNIIDKAEELGVQSYIVVPPIVCKIAARNQSEQLTNMRLKFGKLFKVDDDDTHWPVCQLDDLVSLGGFYFCEHGSVAWNELYAAIGRVLGLGDSVLRKPTGEELKHMGEALGHPVMAVPIQIAGDYWLRGDSPRSIGWKPEYRAETLLTEAQAETDWIVKHLPAPK</sequence>
<dbReference type="Proteomes" id="UP000053820">
    <property type="component" value="Unassembled WGS sequence"/>
</dbReference>
<protein>
    <recommendedName>
        <fullName evidence="3">NAD-dependent epimerase/dehydratase domain-containing protein</fullName>
    </recommendedName>
</protein>
<gene>
    <name evidence="1" type="ORF">HYDPIDRAFT_32419</name>
</gene>
<evidence type="ECO:0000313" key="2">
    <source>
        <dbReference type="Proteomes" id="UP000053820"/>
    </source>
</evidence>
<dbReference type="GO" id="GO:0005737">
    <property type="term" value="C:cytoplasm"/>
    <property type="evidence" value="ECO:0007669"/>
    <property type="project" value="TreeGrafter"/>
</dbReference>
<dbReference type="OrthoDB" id="10262413at2759"/>
<dbReference type="PANTHER" id="PTHR48079">
    <property type="entry name" value="PROTEIN YEEZ"/>
    <property type="match status" value="1"/>
</dbReference>
<dbReference type="Gene3D" id="3.40.50.720">
    <property type="entry name" value="NAD(P)-binding Rossmann-like Domain"/>
    <property type="match status" value="1"/>
</dbReference>
<keyword evidence="2" id="KW-1185">Reference proteome</keyword>